<dbReference type="STRING" id="1076596.A0U91_11305"/>
<dbReference type="AlphaFoldDB" id="A0A1U9LG38"/>
<gene>
    <name evidence="1" type="ORF">A0U91_11305</name>
</gene>
<evidence type="ECO:0000313" key="2">
    <source>
        <dbReference type="Proteomes" id="UP000189055"/>
    </source>
</evidence>
<dbReference type="Proteomes" id="UP000189055">
    <property type="component" value="Chromosome"/>
</dbReference>
<accession>A0A1U9LG38</accession>
<proteinExistence type="predicted"/>
<dbReference type="KEGG" id="aper:A0U91_11305"/>
<name>A0A1U9LG38_9PROT</name>
<evidence type="ECO:0000313" key="1">
    <source>
        <dbReference type="EMBL" id="AQT05348.1"/>
    </source>
</evidence>
<reference evidence="1 2" key="1">
    <citation type="submission" date="2016-03" db="EMBL/GenBank/DDBJ databases">
        <title>Acetic acid bacteria sequencing.</title>
        <authorList>
            <person name="Brandt J."/>
            <person name="Jakob F."/>
            <person name="Vogel R.F."/>
        </authorList>
    </citation>
    <scope>NUCLEOTIDE SEQUENCE [LARGE SCALE GENOMIC DNA]</scope>
    <source>
        <strain evidence="1 2">TMW2.1084</strain>
    </source>
</reference>
<sequence>MFRESRNHTAFYKILEASFPACFAASALILLHARGGAGRVAQGVCCKEAAEIRHSKISCLSYLTIILIIT</sequence>
<protein>
    <submittedName>
        <fullName evidence="1">Uncharacterized protein</fullName>
    </submittedName>
</protein>
<dbReference type="EMBL" id="CP014687">
    <property type="protein sequence ID" value="AQT05348.1"/>
    <property type="molecule type" value="Genomic_DNA"/>
</dbReference>
<organism evidence="1 2">
    <name type="scientific">Acetobacter persici</name>
    <dbReference type="NCBI Taxonomy" id="1076596"/>
    <lineage>
        <taxon>Bacteria</taxon>
        <taxon>Pseudomonadati</taxon>
        <taxon>Pseudomonadota</taxon>
        <taxon>Alphaproteobacteria</taxon>
        <taxon>Acetobacterales</taxon>
        <taxon>Acetobacteraceae</taxon>
        <taxon>Acetobacter</taxon>
    </lineage>
</organism>